<dbReference type="EMBL" id="JAAARO010000007">
    <property type="protein sequence ID" value="KAF5744461.1"/>
    <property type="molecule type" value="Genomic_DNA"/>
</dbReference>
<evidence type="ECO:0000313" key="2">
    <source>
        <dbReference type="EMBL" id="KAF5744461.1"/>
    </source>
</evidence>
<feature type="region of interest" description="Disordered" evidence="1">
    <location>
        <begin position="266"/>
        <end position="364"/>
    </location>
</feature>
<organism evidence="2 3">
    <name type="scientific">Tripterygium wilfordii</name>
    <name type="common">Thunder God vine</name>
    <dbReference type="NCBI Taxonomy" id="458696"/>
    <lineage>
        <taxon>Eukaryota</taxon>
        <taxon>Viridiplantae</taxon>
        <taxon>Streptophyta</taxon>
        <taxon>Embryophyta</taxon>
        <taxon>Tracheophyta</taxon>
        <taxon>Spermatophyta</taxon>
        <taxon>Magnoliopsida</taxon>
        <taxon>eudicotyledons</taxon>
        <taxon>Gunneridae</taxon>
        <taxon>Pentapetalae</taxon>
        <taxon>rosids</taxon>
        <taxon>fabids</taxon>
        <taxon>Celastrales</taxon>
        <taxon>Celastraceae</taxon>
        <taxon>Tripterygium</taxon>
    </lineage>
</organism>
<dbReference type="InParanoid" id="A0A7J7DDS6"/>
<feature type="compositionally biased region" description="Acidic residues" evidence="1">
    <location>
        <begin position="315"/>
        <end position="349"/>
    </location>
</feature>
<dbReference type="AlphaFoldDB" id="A0A7J7DDS6"/>
<dbReference type="PANTHER" id="PTHR31934">
    <property type="entry name" value="ALPHA/BETA-HYDROLASES SUPERFAMILY PROTEIN"/>
    <property type="match status" value="1"/>
</dbReference>
<dbReference type="Proteomes" id="UP000593562">
    <property type="component" value="Unassembled WGS sequence"/>
</dbReference>
<evidence type="ECO:0000313" key="3">
    <source>
        <dbReference type="Proteomes" id="UP000593562"/>
    </source>
</evidence>
<reference evidence="2 3" key="1">
    <citation type="journal article" date="2020" name="Nat. Commun.">
        <title>Genome of Tripterygium wilfordii and identification of cytochrome P450 involved in triptolide biosynthesis.</title>
        <authorList>
            <person name="Tu L."/>
            <person name="Su P."/>
            <person name="Zhang Z."/>
            <person name="Gao L."/>
            <person name="Wang J."/>
            <person name="Hu T."/>
            <person name="Zhou J."/>
            <person name="Zhang Y."/>
            <person name="Zhao Y."/>
            <person name="Liu Y."/>
            <person name="Song Y."/>
            <person name="Tong Y."/>
            <person name="Lu Y."/>
            <person name="Yang J."/>
            <person name="Xu C."/>
            <person name="Jia M."/>
            <person name="Peters R.J."/>
            <person name="Huang L."/>
            <person name="Gao W."/>
        </authorList>
    </citation>
    <scope>NUCLEOTIDE SEQUENCE [LARGE SCALE GENOMIC DNA]</scope>
    <source>
        <strain evidence="3">cv. XIE 37</strain>
        <tissue evidence="2">Leaf</tissue>
    </source>
</reference>
<evidence type="ECO:0000256" key="1">
    <source>
        <dbReference type="SAM" id="MobiDB-lite"/>
    </source>
</evidence>
<gene>
    <name evidence="2" type="ORF">HS088_TW07G00032</name>
</gene>
<name>A0A7J7DDS6_TRIWF</name>
<dbReference type="OrthoDB" id="6255506at2759"/>
<feature type="compositionally biased region" description="Basic and acidic residues" evidence="1">
    <location>
        <begin position="354"/>
        <end position="364"/>
    </location>
</feature>
<sequence length="364" mass="41673">MANASGEGSSAPLTAPENKPLFVRVKRKAAQSCVDAFWLEISERPLKRPLLDFDKLSISDSHGKEGLKKRKVFVQHVETVNTSETILDIVNSFVPDSSDASNGKSKTTEDQRRVLRKDNKQDELLFKARQKQEVLAKNARFEQIWRSRKGNKQTLYNKTLYDMCHFYDVVRVDVEERSNVVRESKEMSVEDQKMLSSYLPILREFIPSAVAEIESDVCSYLSEEDEYVYDYYTVKDGMDVDDEGGSNPFPLVQVDDEDFYDIPYESEFDSEDSNAEDNPRNDYPDEISEEDVGSGASDSESEHDSESASSKSSEQEDIVPEVEAEYYDCEVDSDESYDDEFGRSDDDDYYGTYNDHDDVYGERD</sequence>
<evidence type="ECO:0008006" key="4">
    <source>
        <dbReference type="Google" id="ProtNLM"/>
    </source>
</evidence>
<dbReference type="FunCoup" id="A0A7J7DDS6">
    <property type="interactions" value="765"/>
</dbReference>
<keyword evidence="3" id="KW-1185">Reference proteome</keyword>
<accession>A0A7J7DDS6</accession>
<dbReference type="PANTHER" id="PTHR31934:SF2">
    <property type="entry name" value="RNA-DIRECTED DNA METHYLATION 4"/>
    <property type="match status" value="1"/>
</dbReference>
<feature type="compositionally biased region" description="Acidic residues" evidence="1">
    <location>
        <begin position="266"/>
        <end position="275"/>
    </location>
</feature>
<protein>
    <recommendedName>
        <fullName evidence="4">RNA-directed DNA methylation 4</fullName>
    </recommendedName>
</protein>
<proteinExistence type="predicted"/>
<comment type="caution">
    <text evidence="2">The sequence shown here is derived from an EMBL/GenBank/DDBJ whole genome shotgun (WGS) entry which is preliminary data.</text>
</comment>